<feature type="region of interest" description="Disordered" evidence="1">
    <location>
        <begin position="70"/>
        <end position="103"/>
    </location>
</feature>
<evidence type="ECO:0000256" key="1">
    <source>
        <dbReference type="SAM" id="MobiDB-lite"/>
    </source>
</evidence>
<dbReference type="PANTHER" id="PTHR13030">
    <property type="entry name" value="NUDIX HYDROLASE"/>
    <property type="match status" value="1"/>
</dbReference>
<dbReference type="InterPro" id="IPR000086">
    <property type="entry name" value="NUDIX_hydrolase_dom"/>
</dbReference>
<evidence type="ECO:0000313" key="4">
    <source>
        <dbReference type="Proteomes" id="UP001168821"/>
    </source>
</evidence>
<dbReference type="EMBL" id="JALNTZ010000007">
    <property type="protein sequence ID" value="KAJ3646711.1"/>
    <property type="molecule type" value="Genomic_DNA"/>
</dbReference>
<dbReference type="InterPro" id="IPR039989">
    <property type="entry name" value="NUDT9"/>
</dbReference>
<name>A0AA38HZX3_9CUCU</name>
<dbReference type="Pfam" id="PF00293">
    <property type="entry name" value="NUDIX"/>
    <property type="match status" value="1"/>
</dbReference>
<dbReference type="CDD" id="cd03670">
    <property type="entry name" value="NUDIX_ADPRase_Nudt9"/>
    <property type="match status" value="1"/>
</dbReference>
<evidence type="ECO:0000259" key="2">
    <source>
        <dbReference type="PROSITE" id="PS51462"/>
    </source>
</evidence>
<dbReference type="GO" id="GO:0047631">
    <property type="term" value="F:ADP-ribose diphosphatase activity"/>
    <property type="evidence" value="ECO:0007669"/>
    <property type="project" value="InterPro"/>
</dbReference>
<proteinExistence type="predicted"/>
<dbReference type="Proteomes" id="UP001168821">
    <property type="component" value="Unassembled WGS sequence"/>
</dbReference>
<dbReference type="Pfam" id="PF25969">
    <property type="entry name" value="NUDT9_N"/>
    <property type="match status" value="1"/>
</dbReference>
<dbReference type="PROSITE" id="PS51462">
    <property type="entry name" value="NUDIX"/>
    <property type="match status" value="1"/>
</dbReference>
<protein>
    <recommendedName>
        <fullName evidence="2">Nudix hydrolase domain-containing protein</fullName>
    </recommendedName>
</protein>
<dbReference type="InterPro" id="IPR015797">
    <property type="entry name" value="NUDIX_hydrolase-like_dom_sf"/>
</dbReference>
<sequence length="276" mass="31218">MVHIKCRTVLYPFSEIRRLALSDDQVPWTTPMDNYSPPDYDSPVLHNKPWADPPTDSSSFHPKWNGLDGTVNRQSHTGPYKVVDGRPLNPEGRTGLKGRGVLGKWGPNHAADPVVTRWKLSNGIKDTHPISKLPILQFCAIQRRDCGQWAIPGGMVDPGEKVSETLKREFLEEAFNSLEMGREKKVTEDMVGKFFEKGEEIFRGYVDDPRNTDNAWMETVAVNFHDDKNETVGKFKLQAGDDAQSVKWVDVDKGLDLYASHSSFIETVAKLRQAHW</sequence>
<dbReference type="FunFam" id="3.90.79.10:FF:000021">
    <property type="entry name" value="ADP-ribose pyrophosphatase, mitochondrial isoform X1"/>
    <property type="match status" value="1"/>
</dbReference>
<organism evidence="3 4">
    <name type="scientific">Zophobas morio</name>
    <dbReference type="NCBI Taxonomy" id="2755281"/>
    <lineage>
        <taxon>Eukaryota</taxon>
        <taxon>Metazoa</taxon>
        <taxon>Ecdysozoa</taxon>
        <taxon>Arthropoda</taxon>
        <taxon>Hexapoda</taxon>
        <taxon>Insecta</taxon>
        <taxon>Pterygota</taxon>
        <taxon>Neoptera</taxon>
        <taxon>Endopterygota</taxon>
        <taxon>Coleoptera</taxon>
        <taxon>Polyphaga</taxon>
        <taxon>Cucujiformia</taxon>
        <taxon>Tenebrionidae</taxon>
        <taxon>Zophobas</taxon>
    </lineage>
</organism>
<gene>
    <name evidence="3" type="ORF">Zmor_024287</name>
</gene>
<comment type="caution">
    <text evidence="3">The sequence shown here is derived from an EMBL/GenBank/DDBJ whole genome shotgun (WGS) entry which is preliminary data.</text>
</comment>
<reference evidence="3" key="1">
    <citation type="journal article" date="2023" name="G3 (Bethesda)">
        <title>Whole genome assemblies of Zophobas morio and Tenebrio molitor.</title>
        <authorList>
            <person name="Kaur S."/>
            <person name="Stinson S.A."/>
            <person name="diCenzo G.C."/>
        </authorList>
    </citation>
    <scope>NUCLEOTIDE SEQUENCE</scope>
    <source>
        <strain evidence="3">QUZm001</strain>
    </source>
</reference>
<dbReference type="PANTHER" id="PTHR13030:SF8">
    <property type="entry name" value="ADP-RIBOSE PYROPHOSPHATASE, MITOCHONDRIAL"/>
    <property type="match status" value="1"/>
</dbReference>
<keyword evidence="4" id="KW-1185">Reference proteome</keyword>
<evidence type="ECO:0000313" key="3">
    <source>
        <dbReference type="EMBL" id="KAJ3646711.1"/>
    </source>
</evidence>
<dbReference type="SUPFAM" id="SSF55811">
    <property type="entry name" value="Nudix"/>
    <property type="match status" value="1"/>
</dbReference>
<feature type="domain" description="Nudix hydrolase" evidence="2">
    <location>
        <begin position="117"/>
        <end position="271"/>
    </location>
</feature>
<dbReference type="Gene3D" id="3.90.79.10">
    <property type="entry name" value="Nucleoside Triphosphate Pyrophosphohydrolase"/>
    <property type="match status" value="1"/>
</dbReference>
<dbReference type="AlphaFoldDB" id="A0AA38HZX3"/>
<accession>A0AA38HZX3</accession>